<evidence type="ECO:0000256" key="5">
    <source>
        <dbReference type="ARBA" id="ARBA00022898"/>
    </source>
</evidence>
<keyword evidence="5 8" id="KW-0663">Pyridoxal phosphate</keyword>
<dbReference type="SUPFAM" id="SSF53383">
    <property type="entry name" value="PLP-dependent transferases"/>
    <property type="match status" value="1"/>
</dbReference>
<comment type="cofactor">
    <cofactor evidence="1 7">
        <name>pyridoxal 5'-phosphate</name>
        <dbReference type="ChEBI" id="CHEBI:597326"/>
    </cofactor>
</comment>
<name>A0A934NDQ6_9BACT</name>
<dbReference type="PANTHER" id="PTHR43586:SF8">
    <property type="entry name" value="CYSTEINE DESULFURASE 1, CHLOROPLASTIC"/>
    <property type="match status" value="1"/>
</dbReference>
<dbReference type="PROSITE" id="PS00595">
    <property type="entry name" value="AA_TRANSFER_CLASS_5"/>
    <property type="match status" value="1"/>
</dbReference>
<evidence type="ECO:0000256" key="7">
    <source>
        <dbReference type="RuleBase" id="RU004504"/>
    </source>
</evidence>
<accession>A0A934NDQ6</accession>
<dbReference type="GO" id="GO:0030170">
    <property type="term" value="F:pyridoxal phosphate binding"/>
    <property type="evidence" value="ECO:0007669"/>
    <property type="project" value="UniProtKB-UniRule"/>
</dbReference>
<dbReference type="InterPro" id="IPR000192">
    <property type="entry name" value="Aminotrans_V_dom"/>
</dbReference>
<evidence type="ECO:0000256" key="2">
    <source>
        <dbReference type="ARBA" id="ARBA00010447"/>
    </source>
</evidence>
<protein>
    <recommendedName>
        <fullName evidence="3 8">Cysteine desulfurase</fullName>
        <ecNumber evidence="3 8">2.8.1.7</ecNumber>
    </recommendedName>
</protein>
<dbReference type="CDD" id="cd06453">
    <property type="entry name" value="SufS_like"/>
    <property type="match status" value="1"/>
</dbReference>
<dbReference type="EMBL" id="JAEKNQ010000033">
    <property type="protein sequence ID" value="MBJ7603169.1"/>
    <property type="molecule type" value="Genomic_DNA"/>
</dbReference>
<comment type="catalytic activity">
    <reaction evidence="6 8">
        <text>(sulfur carrier)-H + L-cysteine = (sulfur carrier)-SH + L-alanine</text>
        <dbReference type="Rhea" id="RHEA:43892"/>
        <dbReference type="Rhea" id="RHEA-COMP:14737"/>
        <dbReference type="Rhea" id="RHEA-COMP:14739"/>
        <dbReference type="ChEBI" id="CHEBI:29917"/>
        <dbReference type="ChEBI" id="CHEBI:35235"/>
        <dbReference type="ChEBI" id="CHEBI:57972"/>
        <dbReference type="ChEBI" id="CHEBI:64428"/>
        <dbReference type="EC" id="2.8.1.7"/>
    </reaction>
</comment>
<dbReference type="InterPro" id="IPR010970">
    <property type="entry name" value="Cys_dSase_SufS"/>
</dbReference>
<dbReference type="InterPro" id="IPR015424">
    <property type="entry name" value="PyrdxlP-dep_Trfase"/>
</dbReference>
<evidence type="ECO:0000256" key="3">
    <source>
        <dbReference type="ARBA" id="ARBA00012239"/>
    </source>
</evidence>
<evidence type="ECO:0000313" key="10">
    <source>
        <dbReference type="EMBL" id="MBJ7603169.1"/>
    </source>
</evidence>
<evidence type="ECO:0000256" key="1">
    <source>
        <dbReference type="ARBA" id="ARBA00001933"/>
    </source>
</evidence>
<evidence type="ECO:0000259" key="9">
    <source>
        <dbReference type="Pfam" id="PF00266"/>
    </source>
</evidence>
<dbReference type="AlphaFoldDB" id="A0A934NDQ6"/>
<gene>
    <name evidence="10" type="ORF">JF888_08285</name>
</gene>
<proteinExistence type="inferred from homology"/>
<evidence type="ECO:0000256" key="6">
    <source>
        <dbReference type="ARBA" id="ARBA00050776"/>
    </source>
</evidence>
<dbReference type="GO" id="GO:0006534">
    <property type="term" value="P:cysteine metabolic process"/>
    <property type="evidence" value="ECO:0007669"/>
    <property type="project" value="UniProtKB-UniRule"/>
</dbReference>
<dbReference type="InterPro" id="IPR015422">
    <property type="entry name" value="PyrdxlP-dep_Trfase_small"/>
</dbReference>
<dbReference type="PANTHER" id="PTHR43586">
    <property type="entry name" value="CYSTEINE DESULFURASE"/>
    <property type="match status" value="1"/>
</dbReference>
<evidence type="ECO:0000313" key="11">
    <source>
        <dbReference type="Proteomes" id="UP000620075"/>
    </source>
</evidence>
<organism evidence="10 11">
    <name type="scientific">Candidatus Dormiibacter inghamiae</name>
    <dbReference type="NCBI Taxonomy" id="3127013"/>
    <lineage>
        <taxon>Bacteria</taxon>
        <taxon>Bacillati</taxon>
        <taxon>Candidatus Dormiibacterota</taxon>
        <taxon>Candidatus Dormibacteria</taxon>
        <taxon>Candidatus Dormibacterales</taxon>
        <taxon>Candidatus Dormibacteraceae</taxon>
        <taxon>Candidatus Dormiibacter</taxon>
    </lineage>
</organism>
<dbReference type="NCBIfam" id="TIGR01979">
    <property type="entry name" value="sufS"/>
    <property type="match status" value="1"/>
</dbReference>
<evidence type="ECO:0000256" key="4">
    <source>
        <dbReference type="ARBA" id="ARBA00022679"/>
    </source>
</evidence>
<comment type="function">
    <text evidence="8">Catalyzes the removal of elemental sulfur and selenium atoms from L-cysteine, L-cystine, L-selenocysteine, and L-selenocystine to produce L-alanine.</text>
</comment>
<dbReference type="EC" id="2.8.1.7" evidence="3 8"/>
<dbReference type="Gene3D" id="3.40.640.10">
    <property type="entry name" value="Type I PLP-dependent aspartate aminotransferase-like (Major domain)"/>
    <property type="match status" value="1"/>
</dbReference>
<comment type="similarity">
    <text evidence="2 8">Belongs to the class-V pyridoxal-phosphate-dependent aminotransferase family. Csd subfamily.</text>
</comment>
<dbReference type="GO" id="GO:0031071">
    <property type="term" value="F:cysteine desulfurase activity"/>
    <property type="evidence" value="ECO:0007669"/>
    <property type="project" value="UniProtKB-UniRule"/>
</dbReference>
<reference evidence="10 11" key="1">
    <citation type="submission" date="2020-10" db="EMBL/GenBank/DDBJ databases">
        <title>Ca. Dormibacterota MAGs.</title>
        <authorList>
            <person name="Montgomery K."/>
        </authorList>
    </citation>
    <scope>NUCLEOTIDE SEQUENCE [LARGE SCALE GENOMIC DNA]</scope>
    <source>
        <strain evidence="10">SC8811_S16_3</strain>
    </source>
</reference>
<dbReference type="InterPro" id="IPR015421">
    <property type="entry name" value="PyrdxlP-dep_Trfase_major"/>
</dbReference>
<dbReference type="Proteomes" id="UP000620075">
    <property type="component" value="Unassembled WGS sequence"/>
</dbReference>
<feature type="domain" description="Aminotransferase class V" evidence="9">
    <location>
        <begin position="36"/>
        <end position="405"/>
    </location>
</feature>
<dbReference type="Gene3D" id="3.90.1150.10">
    <property type="entry name" value="Aspartate Aminotransferase, domain 1"/>
    <property type="match status" value="1"/>
</dbReference>
<dbReference type="Pfam" id="PF00266">
    <property type="entry name" value="Aminotran_5"/>
    <property type="match status" value="1"/>
</dbReference>
<sequence length="417" mass="45271">MSTSSSSALNAGLAAPPLDVERIRRDFPFLATGVAYLDSANTSQRPLPVLAAMDAYHTQFNANVHRGAYKASEQATERYEATRETVRRFLNARSRREIIYTRGTTEGINLVAHSWARPSLRPGDLMVLTIMEHHSNLVPWQLVAEATGARIEYVDIDEGGELRQDQFRALLEQEPKLVAFAQVSNNLGTINPYREMTAAAKAAGAVVLIDGAQGAPHLGVDVQATGCDFYAFSGHKICGPTGAGILYGRRELLEAMPPFMAGGDMIKTVTTSGTTFAPLPEKFEAGTQAIAQVIGLGTAIDYVSEIGLAAIHEHEQQLTEYALEAMSEIDGLRLFGPPAQRRAGVVPFDLAGVHPHDVATILDRHGVAVRAGHNCAQPLMRRLDVPAVARASFYLYTTRAEVDRLLVALRDAQRIFA</sequence>
<dbReference type="RefSeq" id="WP_350340734.1">
    <property type="nucleotide sequence ID" value="NZ_JAEKNQ010000033.1"/>
</dbReference>
<comment type="caution">
    <text evidence="10">The sequence shown here is derived from an EMBL/GenBank/DDBJ whole genome shotgun (WGS) entry which is preliminary data.</text>
</comment>
<keyword evidence="4 8" id="KW-0808">Transferase</keyword>
<dbReference type="InterPro" id="IPR020578">
    <property type="entry name" value="Aminotrans_V_PyrdxlP_BS"/>
</dbReference>
<evidence type="ECO:0000256" key="8">
    <source>
        <dbReference type="RuleBase" id="RU004506"/>
    </source>
</evidence>